<name>A0ABD6AX38_9EURY</name>
<gene>
    <name evidence="2" type="ORF">ACFSBT_11270</name>
</gene>
<feature type="transmembrane region" description="Helical" evidence="1">
    <location>
        <begin position="55"/>
        <end position="83"/>
    </location>
</feature>
<dbReference type="GO" id="GO:0016787">
    <property type="term" value="F:hydrolase activity"/>
    <property type="evidence" value="ECO:0007669"/>
    <property type="project" value="UniProtKB-KW"/>
</dbReference>
<evidence type="ECO:0000256" key="1">
    <source>
        <dbReference type="SAM" id="Phobius"/>
    </source>
</evidence>
<dbReference type="Proteomes" id="UP001597187">
    <property type="component" value="Unassembled WGS sequence"/>
</dbReference>
<evidence type="ECO:0000313" key="2">
    <source>
        <dbReference type="EMBL" id="MFD1513858.1"/>
    </source>
</evidence>
<reference evidence="2 3" key="1">
    <citation type="journal article" date="2019" name="Int. J. Syst. Evol. Microbiol.">
        <title>The Global Catalogue of Microorganisms (GCM) 10K type strain sequencing project: providing services to taxonomists for standard genome sequencing and annotation.</title>
        <authorList>
            <consortium name="The Broad Institute Genomics Platform"/>
            <consortium name="The Broad Institute Genome Sequencing Center for Infectious Disease"/>
            <person name="Wu L."/>
            <person name="Ma J."/>
        </authorList>
    </citation>
    <scope>NUCLEOTIDE SEQUENCE [LARGE SCALE GENOMIC DNA]</scope>
    <source>
        <strain evidence="2 3">CGMCC 1.12563</strain>
    </source>
</reference>
<keyword evidence="1" id="KW-0812">Transmembrane</keyword>
<keyword evidence="2" id="KW-0378">Hydrolase</keyword>
<proteinExistence type="predicted"/>
<keyword evidence="3" id="KW-1185">Reference proteome</keyword>
<organism evidence="2 3">
    <name type="scientific">Halomarina rubra</name>
    <dbReference type="NCBI Taxonomy" id="2071873"/>
    <lineage>
        <taxon>Archaea</taxon>
        <taxon>Methanobacteriati</taxon>
        <taxon>Methanobacteriota</taxon>
        <taxon>Stenosarchaea group</taxon>
        <taxon>Halobacteria</taxon>
        <taxon>Halobacteriales</taxon>
        <taxon>Natronomonadaceae</taxon>
        <taxon>Halomarina</taxon>
    </lineage>
</organism>
<keyword evidence="1" id="KW-0472">Membrane</keyword>
<dbReference type="EMBL" id="JBHUDC010000005">
    <property type="protein sequence ID" value="MFD1513858.1"/>
    <property type="molecule type" value="Genomic_DNA"/>
</dbReference>
<keyword evidence="1" id="KW-1133">Transmembrane helix</keyword>
<accession>A0ABD6AX38</accession>
<dbReference type="RefSeq" id="WP_250873820.1">
    <property type="nucleotide sequence ID" value="NZ_JALXFV010000005.1"/>
</dbReference>
<comment type="caution">
    <text evidence="2">The sequence shown here is derived from an EMBL/GenBank/DDBJ whole genome shotgun (WGS) entry which is preliminary data.</text>
</comment>
<evidence type="ECO:0000313" key="3">
    <source>
        <dbReference type="Proteomes" id="UP001597187"/>
    </source>
</evidence>
<protein>
    <submittedName>
        <fullName evidence="2">Metal-dependent hydrolase</fullName>
    </submittedName>
</protein>
<sequence length="212" mass="21883">MMVMTHVLVGIVLGVVATLFAPEAAPLAVVAGGLGGLVPDLDLYVGHRRTLHFPVYGPLAAVGAVGLAALAPSVETVALAVFLASAGVHAAMDALGGGLELKPWQATSDRAVYSHFHGRWLRPRRLVPYDGAPADLVLAGALAVPTLLLAGAPVDGAVAGLLVVATGYTLLRRRLATVWARLVHLVPPDLVEYLPNRFAVVHRAGGAPPSDD</sequence>
<dbReference type="AlphaFoldDB" id="A0ABD6AX38"/>
<feature type="transmembrane region" description="Helical" evidence="1">
    <location>
        <begin position="150"/>
        <end position="171"/>
    </location>
</feature>